<comment type="caution">
    <text evidence="2">The sequence shown here is derived from an EMBL/GenBank/DDBJ whole genome shotgun (WGS) entry which is preliminary data.</text>
</comment>
<protein>
    <submittedName>
        <fullName evidence="2">Uncharacterized protein</fullName>
    </submittedName>
</protein>
<keyword evidence="3" id="KW-1185">Reference proteome</keyword>
<reference evidence="2 3" key="1">
    <citation type="submission" date="2019-01" db="EMBL/GenBank/DDBJ databases">
        <title>A draft genome assembly of the solar-powered sea slug Elysia chlorotica.</title>
        <authorList>
            <person name="Cai H."/>
            <person name="Li Q."/>
            <person name="Fang X."/>
            <person name="Li J."/>
            <person name="Curtis N.E."/>
            <person name="Altenburger A."/>
            <person name="Shibata T."/>
            <person name="Feng M."/>
            <person name="Maeda T."/>
            <person name="Schwartz J.A."/>
            <person name="Shigenobu S."/>
            <person name="Lundholm N."/>
            <person name="Nishiyama T."/>
            <person name="Yang H."/>
            <person name="Hasebe M."/>
            <person name="Li S."/>
            <person name="Pierce S.K."/>
            <person name="Wang J."/>
        </authorList>
    </citation>
    <scope>NUCLEOTIDE SEQUENCE [LARGE SCALE GENOMIC DNA]</scope>
    <source>
        <strain evidence="2">EC2010</strain>
        <tissue evidence="2">Whole organism of an adult</tissue>
    </source>
</reference>
<accession>A0A3S1A087</accession>
<feature type="region of interest" description="Disordered" evidence="1">
    <location>
        <begin position="530"/>
        <end position="549"/>
    </location>
</feature>
<evidence type="ECO:0000313" key="2">
    <source>
        <dbReference type="EMBL" id="RUS87389.1"/>
    </source>
</evidence>
<dbReference type="Proteomes" id="UP000271974">
    <property type="component" value="Unassembled WGS sequence"/>
</dbReference>
<sequence>MHDHTDHYNTIGLGEVVGVINGVDFRSRHNDYLLRSPSRTSQDYRATEEIAYPDVPPAVTRKASVEKQIEEMRLWFKAWADQDASSRDYTKYFKPVLCYMEGAWTETDFGKIQEPFESERHHISAENWYDLQEKIRYTAYTGSKDKGENYAFLPTKIMDIDLETGEPIYAQWNYRILCHPLKEDLPLSQLWPNGELHFRYALKKSYSDYTKTRACRFVINKRDQDRMYRWDILESLMRQALNAGYYHRFFRTSEADAMGLSLGHRGFSDRNLYVAFTNHSDISPVSVKYCENKVCDVNTARVSYAIPLEIVYLTPLHKWNPYNIKFWVLGKGVEITSRSGNKVCDVNTARVSYAIPLEIVYLTPLHKWNPYNIKFWPKKEAKEATKDKRINEDSFFFYPNQPKKEAKEATKDKRNGGFSPSAAFNGINDRLFYQTPAEFFDSDSTEQDPADTASKVCGVLDQDGNVQNVSASGVRIFLPEIPGITGNLRTRFPIFPVHEEGSTAYKEVEALREMMMDIGENIELFKTAPPLGSDLGGNEEDEGEETRPGITLYTSESTKNTVAKHRHSVTLTYMEYVRVKVQGKAVEKVSSKDADHTHMLRVTYDKKEEKYRLFRCDKIKQCWDGHGRYLYETDTN</sequence>
<evidence type="ECO:0000313" key="3">
    <source>
        <dbReference type="Proteomes" id="UP000271974"/>
    </source>
</evidence>
<dbReference type="OrthoDB" id="6059742at2759"/>
<organism evidence="2 3">
    <name type="scientific">Elysia chlorotica</name>
    <name type="common">Eastern emerald elysia</name>
    <name type="synonym">Sea slug</name>
    <dbReference type="NCBI Taxonomy" id="188477"/>
    <lineage>
        <taxon>Eukaryota</taxon>
        <taxon>Metazoa</taxon>
        <taxon>Spiralia</taxon>
        <taxon>Lophotrochozoa</taxon>
        <taxon>Mollusca</taxon>
        <taxon>Gastropoda</taxon>
        <taxon>Heterobranchia</taxon>
        <taxon>Euthyneura</taxon>
        <taxon>Panpulmonata</taxon>
        <taxon>Sacoglossa</taxon>
        <taxon>Placobranchoidea</taxon>
        <taxon>Plakobranchidae</taxon>
        <taxon>Elysia</taxon>
    </lineage>
</organism>
<proteinExistence type="predicted"/>
<name>A0A3S1A087_ELYCH</name>
<evidence type="ECO:0000256" key="1">
    <source>
        <dbReference type="SAM" id="MobiDB-lite"/>
    </source>
</evidence>
<dbReference type="AlphaFoldDB" id="A0A3S1A087"/>
<dbReference type="STRING" id="188477.A0A3S1A087"/>
<gene>
    <name evidence="2" type="ORF">EGW08_004843</name>
</gene>
<dbReference type="EMBL" id="RQTK01000112">
    <property type="protein sequence ID" value="RUS87389.1"/>
    <property type="molecule type" value="Genomic_DNA"/>
</dbReference>